<evidence type="ECO:0000313" key="2">
    <source>
        <dbReference type="Proteomes" id="UP000283633"/>
    </source>
</evidence>
<dbReference type="OrthoDB" id="9803578at2"/>
<dbReference type="Pfam" id="PF00756">
    <property type="entry name" value="Esterase"/>
    <property type="match status" value="1"/>
</dbReference>
<dbReference type="InterPro" id="IPR029058">
    <property type="entry name" value="AB_hydrolase_fold"/>
</dbReference>
<dbReference type="SUPFAM" id="SSF53474">
    <property type="entry name" value="alpha/beta-Hydrolases"/>
    <property type="match status" value="1"/>
</dbReference>
<name>A0A3R8J6M7_9LACO</name>
<accession>A0A3R8J6M7</accession>
<evidence type="ECO:0000313" key="1">
    <source>
        <dbReference type="EMBL" id="RRK10190.1"/>
    </source>
</evidence>
<keyword evidence="2" id="KW-1185">Reference proteome</keyword>
<proteinExistence type="predicted"/>
<organism evidence="1 2">
    <name type="scientific">Lactiplantibacillus garii</name>
    <dbReference type="NCBI Taxonomy" id="2306423"/>
    <lineage>
        <taxon>Bacteria</taxon>
        <taxon>Bacillati</taxon>
        <taxon>Bacillota</taxon>
        <taxon>Bacilli</taxon>
        <taxon>Lactobacillales</taxon>
        <taxon>Lactobacillaceae</taxon>
        <taxon>Lactiplantibacillus</taxon>
    </lineage>
</organism>
<comment type="caution">
    <text evidence="1">The sequence shown here is derived from an EMBL/GenBank/DDBJ whole genome shotgun (WGS) entry which is preliminary data.</text>
</comment>
<dbReference type="RefSeq" id="WP_125072569.1">
    <property type="nucleotide sequence ID" value="NZ_QWZQ01000027.1"/>
</dbReference>
<dbReference type="Gene3D" id="3.40.50.1820">
    <property type="entry name" value="alpha/beta hydrolase"/>
    <property type="match status" value="1"/>
</dbReference>
<dbReference type="InterPro" id="IPR050583">
    <property type="entry name" value="Mycobacterial_A85_antigen"/>
</dbReference>
<dbReference type="Proteomes" id="UP000283633">
    <property type="component" value="Unassembled WGS sequence"/>
</dbReference>
<dbReference type="PANTHER" id="PTHR48098:SF1">
    <property type="entry name" value="DIACYLGLYCEROL ACYLTRANSFERASE_MYCOLYLTRANSFERASE AG85A"/>
    <property type="match status" value="1"/>
</dbReference>
<dbReference type="PANTHER" id="PTHR48098">
    <property type="entry name" value="ENTEROCHELIN ESTERASE-RELATED"/>
    <property type="match status" value="1"/>
</dbReference>
<gene>
    <name evidence="1" type="ORF">D1831_08845</name>
</gene>
<dbReference type="GO" id="GO:0016747">
    <property type="term" value="F:acyltransferase activity, transferring groups other than amino-acyl groups"/>
    <property type="evidence" value="ECO:0007669"/>
    <property type="project" value="TreeGrafter"/>
</dbReference>
<protein>
    <submittedName>
        <fullName evidence="1">Peptidase M13</fullName>
    </submittedName>
</protein>
<sequence>MSLHQTTFYSNELQMNTTAVVILPESKVGNDVPLQAVDHRLPVVWLLHGLFDDESMFLRYTSIERYASDTGFAVVMPRAERSFYTDMAAGGRYWHFITEELPQRMRFFYPLSLDPHKNFVAGASMGGYGAYKWAFTHPDRFAAVAALSGVMDVTQFGQDNPNLVPDWSLIFSQTDLHETPADINYLATHLPQNQLHVLQTVGTEDFLYQMNQAIRPVLATAFKERYTYLEGPGNHDFKFWDHQLPTIMDWFKTILLNKEGTK</sequence>
<dbReference type="InterPro" id="IPR000801">
    <property type="entry name" value="Esterase-like"/>
</dbReference>
<dbReference type="EMBL" id="QWZQ01000027">
    <property type="protein sequence ID" value="RRK10190.1"/>
    <property type="molecule type" value="Genomic_DNA"/>
</dbReference>
<dbReference type="AlphaFoldDB" id="A0A3R8J6M7"/>
<reference evidence="1 2" key="1">
    <citation type="submission" date="2018-08" db="EMBL/GenBank/DDBJ databases">
        <title>Genome Lactobacillus garii FI11369.</title>
        <authorList>
            <person name="Diaz M."/>
            <person name="Narbad A."/>
        </authorList>
    </citation>
    <scope>NUCLEOTIDE SEQUENCE [LARGE SCALE GENOMIC DNA]</scope>
    <source>
        <strain evidence="1 2">FI11369</strain>
    </source>
</reference>